<dbReference type="InterPro" id="IPR027417">
    <property type="entry name" value="P-loop_NTPase"/>
</dbReference>
<dbReference type="Proteomes" id="UP000616114">
    <property type="component" value="Unassembled WGS sequence"/>
</dbReference>
<sequence>MASVSFVDVQHSYPHAIRPTLVDIDWTIRAGEFAVLYGPPGSGKSTLLRVLAGLEAPTGGAVFRGDLDITRMPAPDRDIVMALDSYALYPHLSVADNLGFVLRLAGLSSEEIEQRVAQAAEQLELTEVLASAPAALTSAQRHRVALGRALVRRPSVLLLDEPLNQLGEEDHEQVREQIRTLQAALRITTIYATSSQDDAQALSGGTMAVLDKGRLTVPVREGTAAP</sequence>
<name>A0A8J2TVI8_9MICO</name>
<dbReference type="GO" id="GO:0055052">
    <property type="term" value="C:ATP-binding cassette (ABC) transporter complex, substrate-binding subunit-containing"/>
    <property type="evidence" value="ECO:0007669"/>
    <property type="project" value="TreeGrafter"/>
</dbReference>
<reference evidence="4" key="1">
    <citation type="journal article" date="2014" name="Int. J. Syst. Evol. Microbiol.">
        <title>Complete genome sequence of Corynebacterium casei LMG S-19264T (=DSM 44701T), isolated from a smear-ripened cheese.</title>
        <authorList>
            <consortium name="US DOE Joint Genome Institute (JGI-PGF)"/>
            <person name="Walter F."/>
            <person name="Albersmeier A."/>
            <person name="Kalinowski J."/>
            <person name="Ruckert C."/>
        </authorList>
    </citation>
    <scope>NUCLEOTIDE SEQUENCE</scope>
    <source>
        <strain evidence="4">CGMCC 1.12785</strain>
    </source>
</reference>
<evidence type="ECO:0000256" key="1">
    <source>
        <dbReference type="ARBA" id="ARBA00022741"/>
    </source>
</evidence>
<dbReference type="SMART" id="SM00382">
    <property type="entry name" value="AAA"/>
    <property type="match status" value="1"/>
</dbReference>
<proteinExistence type="predicted"/>
<protein>
    <recommendedName>
        <fullName evidence="3">ABC transporter domain-containing protein</fullName>
    </recommendedName>
</protein>
<dbReference type="InterPro" id="IPR003593">
    <property type="entry name" value="AAA+_ATPase"/>
</dbReference>
<organism evidence="4 5">
    <name type="scientific">Sediminivirga luteola</name>
    <dbReference type="NCBI Taxonomy" id="1774748"/>
    <lineage>
        <taxon>Bacteria</taxon>
        <taxon>Bacillati</taxon>
        <taxon>Actinomycetota</taxon>
        <taxon>Actinomycetes</taxon>
        <taxon>Micrococcales</taxon>
        <taxon>Brevibacteriaceae</taxon>
        <taxon>Sediminivirga</taxon>
    </lineage>
</organism>
<dbReference type="AlphaFoldDB" id="A0A8J2TVI8"/>
<evidence type="ECO:0000313" key="4">
    <source>
        <dbReference type="EMBL" id="GGA03294.1"/>
    </source>
</evidence>
<dbReference type="Pfam" id="PF00005">
    <property type="entry name" value="ABC_tran"/>
    <property type="match status" value="1"/>
</dbReference>
<dbReference type="EMBL" id="BMFY01000001">
    <property type="protein sequence ID" value="GGA03294.1"/>
    <property type="molecule type" value="Genomic_DNA"/>
</dbReference>
<dbReference type="GO" id="GO:0005524">
    <property type="term" value="F:ATP binding"/>
    <property type="evidence" value="ECO:0007669"/>
    <property type="project" value="UniProtKB-KW"/>
</dbReference>
<dbReference type="SUPFAM" id="SSF52540">
    <property type="entry name" value="P-loop containing nucleoside triphosphate hydrolases"/>
    <property type="match status" value="1"/>
</dbReference>
<dbReference type="PANTHER" id="PTHR43875">
    <property type="entry name" value="MALTODEXTRIN IMPORT ATP-BINDING PROTEIN MSMX"/>
    <property type="match status" value="1"/>
</dbReference>
<keyword evidence="1" id="KW-0547">Nucleotide-binding</keyword>
<dbReference type="PANTHER" id="PTHR43875:SF1">
    <property type="entry name" value="OSMOPROTECTIVE COMPOUNDS UPTAKE ATP-BINDING PROTEIN GGTA"/>
    <property type="match status" value="1"/>
</dbReference>
<keyword evidence="2" id="KW-0067">ATP-binding</keyword>
<keyword evidence="5" id="KW-1185">Reference proteome</keyword>
<feature type="domain" description="ABC transporter" evidence="3">
    <location>
        <begin position="4"/>
        <end position="223"/>
    </location>
</feature>
<comment type="caution">
    <text evidence="4">The sequence shown here is derived from an EMBL/GenBank/DDBJ whole genome shotgun (WGS) entry which is preliminary data.</text>
</comment>
<accession>A0A8J2TVI8</accession>
<gene>
    <name evidence="4" type="ORF">GCM10011333_02490</name>
</gene>
<dbReference type="InterPro" id="IPR003439">
    <property type="entry name" value="ABC_transporter-like_ATP-bd"/>
</dbReference>
<reference evidence="4" key="2">
    <citation type="submission" date="2020-09" db="EMBL/GenBank/DDBJ databases">
        <authorList>
            <person name="Sun Q."/>
            <person name="Zhou Y."/>
        </authorList>
    </citation>
    <scope>NUCLEOTIDE SEQUENCE</scope>
    <source>
        <strain evidence="4">CGMCC 1.12785</strain>
    </source>
</reference>
<dbReference type="PROSITE" id="PS50893">
    <property type="entry name" value="ABC_TRANSPORTER_2"/>
    <property type="match status" value="1"/>
</dbReference>
<evidence type="ECO:0000256" key="2">
    <source>
        <dbReference type="ARBA" id="ARBA00022840"/>
    </source>
</evidence>
<evidence type="ECO:0000313" key="5">
    <source>
        <dbReference type="Proteomes" id="UP000616114"/>
    </source>
</evidence>
<dbReference type="InterPro" id="IPR047641">
    <property type="entry name" value="ABC_transpr_MalK/UgpC-like"/>
</dbReference>
<dbReference type="Gene3D" id="3.40.50.300">
    <property type="entry name" value="P-loop containing nucleotide triphosphate hydrolases"/>
    <property type="match status" value="1"/>
</dbReference>
<dbReference type="GO" id="GO:0016887">
    <property type="term" value="F:ATP hydrolysis activity"/>
    <property type="evidence" value="ECO:0007669"/>
    <property type="project" value="InterPro"/>
</dbReference>
<evidence type="ECO:0000259" key="3">
    <source>
        <dbReference type="PROSITE" id="PS50893"/>
    </source>
</evidence>
<dbReference type="RefSeq" id="WP_188549092.1">
    <property type="nucleotide sequence ID" value="NZ_BMFY01000001.1"/>
</dbReference>